<evidence type="ECO:0000313" key="2">
    <source>
        <dbReference type="EMBL" id="BBA99819.1"/>
    </source>
</evidence>
<evidence type="ECO:0000256" key="1">
    <source>
        <dbReference type="SAM" id="Phobius"/>
    </source>
</evidence>
<accession>A0A7U3VQK3</accession>
<name>A0A7U3VQK3_9ACTN</name>
<organism evidence="2 3">
    <name type="scientific">Actinacidiphila reveromycinica</name>
    <dbReference type="NCBI Taxonomy" id="659352"/>
    <lineage>
        <taxon>Bacteria</taxon>
        <taxon>Bacillati</taxon>
        <taxon>Actinomycetota</taxon>
        <taxon>Actinomycetes</taxon>
        <taxon>Kitasatosporales</taxon>
        <taxon>Streptomycetaceae</taxon>
        <taxon>Actinacidiphila</taxon>
    </lineage>
</organism>
<proteinExistence type="predicted"/>
<keyword evidence="3" id="KW-1185">Reference proteome</keyword>
<dbReference type="KEGG" id="arev:RVR_6609"/>
<sequence length="85" mass="8772">MGAGARQFGMAIDVAGTGSIVTGTGRGFVSSSRTAWTVLGTCGVLATILGALSTSAWAQETAVRNGRRLATEIRQPAPRQTQLNH</sequence>
<keyword evidence="1" id="KW-0812">Transmembrane</keyword>
<gene>
    <name evidence="2" type="ORF">RVR_6609</name>
</gene>
<evidence type="ECO:0000313" key="3">
    <source>
        <dbReference type="Proteomes" id="UP000595703"/>
    </source>
</evidence>
<reference evidence="2 3" key="1">
    <citation type="journal article" date="2010" name="J. Bacteriol.">
        <title>Biochemical characterization of a novel indole prenyltransferase from Streptomyces sp. SN-593.</title>
        <authorList>
            <person name="Takahashi S."/>
            <person name="Takagi H."/>
            <person name="Toyoda A."/>
            <person name="Uramoto M."/>
            <person name="Nogawa T."/>
            <person name="Ueki M."/>
            <person name="Sakaki Y."/>
            <person name="Osada H."/>
        </authorList>
    </citation>
    <scope>NUCLEOTIDE SEQUENCE [LARGE SCALE GENOMIC DNA]</scope>
    <source>
        <strain evidence="2 3">SN-593</strain>
    </source>
</reference>
<protein>
    <submittedName>
        <fullName evidence="2">Uncharacterized protein</fullName>
    </submittedName>
</protein>
<reference evidence="2 3" key="4">
    <citation type="journal article" date="2020" name="Sci. Rep.">
        <title>beta-carboline chemical signals induce reveromycin production through a LuxR family regulator in Streptomyces sp. SN-593.</title>
        <authorList>
            <person name="Panthee S."/>
            <person name="Kito N."/>
            <person name="Hayashi T."/>
            <person name="Shimizu T."/>
            <person name="Ishikawa J."/>
            <person name="Hamamoto H."/>
            <person name="Osada H."/>
            <person name="Takahashi S."/>
        </authorList>
    </citation>
    <scope>NUCLEOTIDE SEQUENCE [LARGE SCALE GENOMIC DNA]</scope>
    <source>
        <strain evidence="2 3">SN-593</strain>
    </source>
</reference>
<reference evidence="2 3" key="2">
    <citation type="journal article" date="2011" name="J. Antibiot.">
        <title>Furaquinocins I and J: novel polyketide isoprenoid hybrid compounds from Streptomyces reveromyceticus SN-593.</title>
        <authorList>
            <person name="Panthee S."/>
            <person name="Takahashi S."/>
            <person name="Takagi H."/>
            <person name="Nogawa T."/>
            <person name="Oowada E."/>
            <person name="Uramoto M."/>
            <person name="Osada H."/>
        </authorList>
    </citation>
    <scope>NUCLEOTIDE SEQUENCE [LARGE SCALE GENOMIC DNA]</scope>
    <source>
        <strain evidence="2 3">SN-593</strain>
    </source>
</reference>
<feature type="transmembrane region" description="Helical" evidence="1">
    <location>
        <begin position="35"/>
        <end position="58"/>
    </location>
</feature>
<dbReference type="EMBL" id="AP018365">
    <property type="protein sequence ID" value="BBA99819.1"/>
    <property type="molecule type" value="Genomic_DNA"/>
</dbReference>
<keyword evidence="1" id="KW-0472">Membrane</keyword>
<keyword evidence="1" id="KW-1133">Transmembrane helix</keyword>
<reference evidence="2 3" key="3">
    <citation type="journal article" date="2011" name="Nat. Chem. Biol.">
        <title>Reveromycin A biosynthesis uses RevG and RevJ for stereospecific spiroacetal formation.</title>
        <authorList>
            <person name="Takahashi S."/>
            <person name="Toyoda A."/>
            <person name="Sekiyama Y."/>
            <person name="Takagi H."/>
            <person name="Nogawa T."/>
            <person name="Uramoto M."/>
            <person name="Suzuki R."/>
            <person name="Koshino H."/>
            <person name="Kumano T."/>
            <person name="Panthee S."/>
            <person name="Dairi T."/>
            <person name="Ishikawa J."/>
            <person name="Ikeda H."/>
            <person name="Sakaki Y."/>
            <person name="Osada H."/>
        </authorList>
    </citation>
    <scope>NUCLEOTIDE SEQUENCE [LARGE SCALE GENOMIC DNA]</scope>
    <source>
        <strain evidence="2 3">SN-593</strain>
    </source>
</reference>
<dbReference type="Proteomes" id="UP000595703">
    <property type="component" value="Chromosome"/>
</dbReference>
<dbReference type="AlphaFoldDB" id="A0A7U3VQK3"/>